<proteinExistence type="predicted"/>
<dbReference type="EMBL" id="AP018042">
    <property type="protein sequence ID" value="BAX82230.1"/>
    <property type="molecule type" value="Genomic_DNA"/>
</dbReference>
<organism evidence="1 2">
    <name type="scientific">Labilibaculum antarcticum</name>
    <dbReference type="NCBI Taxonomy" id="1717717"/>
    <lineage>
        <taxon>Bacteria</taxon>
        <taxon>Pseudomonadati</taxon>
        <taxon>Bacteroidota</taxon>
        <taxon>Bacteroidia</taxon>
        <taxon>Marinilabiliales</taxon>
        <taxon>Marinifilaceae</taxon>
        <taxon>Labilibaculum</taxon>
    </lineage>
</organism>
<sequence length="101" mass="11831">MIYLLIKQSIKNFVRWKSSFDQFHEYRKVGGELSCEIYATNEKRDEHIILSQWKSEASALEYLESQSFEMIKELEGEEPVSIQFLPIAELANFKSNHQLGS</sequence>
<dbReference type="OrthoDB" id="1122011at2"/>
<evidence type="ECO:0000313" key="2">
    <source>
        <dbReference type="Proteomes" id="UP000218267"/>
    </source>
</evidence>
<dbReference type="SUPFAM" id="SSF54909">
    <property type="entry name" value="Dimeric alpha+beta barrel"/>
    <property type="match status" value="1"/>
</dbReference>
<protein>
    <recommendedName>
        <fullName evidence="3">ABM domain-containing protein</fullName>
    </recommendedName>
</protein>
<dbReference type="RefSeq" id="WP_096432347.1">
    <property type="nucleotide sequence ID" value="NZ_AP018042.1"/>
</dbReference>
<dbReference type="Proteomes" id="UP000218267">
    <property type="component" value="Chromosome"/>
</dbReference>
<accession>A0A1Y1CPN6</accession>
<name>A0A1Y1CPN6_9BACT</name>
<dbReference type="InterPro" id="IPR011008">
    <property type="entry name" value="Dimeric_a/b-barrel"/>
</dbReference>
<reference evidence="1 2" key="1">
    <citation type="journal article" date="2018" name="Mar. Genomics">
        <title>Complete genome sequence of Marinifilaceae bacterium strain SPP2, isolated from the Antarctic marine sediment.</title>
        <authorList>
            <person name="Watanabe M."/>
            <person name="Kojima H."/>
            <person name="Fukui M."/>
        </authorList>
    </citation>
    <scope>NUCLEOTIDE SEQUENCE [LARGE SCALE GENOMIC DNA]</scope>
    <source>
        <strain evidence="1 2">SPP2</strain>
    </source>
</reference>
<evidence type="ECO:0008006" key="3">
    <source>
        <dbReference type="Google" id="ProtNLM"/>
    </source>
</evidence>
<keyword evidence="2" id="KW-1185">Reference proteome</keyword>
<gene>
    <name evidence="1" type="ORF">ALGA_3938</name>
</gene>
<evidence type="ECO:0000313" key="1">
    <source>
        <dbReference type="EMBL" id="BAX82230.1"/>
    </source>
</evidence>
<dbReference type="KEGG" id="mbas:ALGA_3938"/>
<dbReference type="AlphaFoldDB" id="A0A1Y1CPN6"/>
<reference evidence="2" key="2">
    <citation type="journal article" date="2020" name="Antonie Van Leeuwenhoek">
        <title>Labilibaculum antarcticum sp. nov., a novel facultative anaerobic, psychrotorelant bacterium isolated from marine sediment of Antarctica.</title>
        <authorList>
            <person name="Watanabe M."/>
            <person name="Kojima H."/>
            <person name="Fukui M."/>
        </authorList>
    </citation>
    <scope>NUCLEOTIDE SEQUENCE [LARGE SCALE GENOMIC DNA]</scope>
    <source>
        <strain evidence="2">SPP2</strain>
    </source>
</reference>